<sequence length="40" mass="4428">MYLSKGENPKGYTWNNNEELGVLQLAVQEVHADNGHTGGR</sequence>
<dbReference type="AlphaFoldDB" id="A0A942T1E2"/>
<dbReference type="RefSeq" id="WP_213144489.1">
    <property type="nucleotide sequence ID" value="NZ_JAGYPE020000022.1"/>
</dbReference>
<accession>A0A942T1E2</accession>
<keyword evidence="1" id="KW-0378">Hydrolase</keyword>
<keyword evidence="1" id="KW-0255">Endonuclease</keyword>
<reference evidence="1" key="1">
    <citation type="submission" date="2021-05" db="EMBL/GenBank/DDBJ databases">
        <title>Novel Bacillus species.</title>
        <authorList>
            <person name="Liu G."/>
        </authorList>
    </citation>
    <scope>NUCLEOTIDE SEQUENCE</scope>
    <source>
        <strain evidence="1">FJAT-50051</strain>
    </source>
</reference>
<gene>
    <name evidence="1" type="ORF">KHB02_22830</name>
</gene>
<keyword evidence="1" id="KW-0540">Nuclease</keyword>
<evidence type="ECO:0000313" key="1">
    <source>
        <dbReference type="EMBL" id="MBS4184234.1"/>
    </source>
</evidence>
<protein>
    <submittedName>
        <fullName evidence="1">HNH endonuclease</fullName>
    </submittedName>
</protein>
<proteinExistence type="predicted"/>
<dbReference type="Pfam" id="PF12639">
    <property type="entry name" value="Colicin-DNase"/>
    <property type="match status" value="1"/>
</dbReference>
<dbReference type="GO" id="GO:0004519">
    <property type="term" value="F:endonuclease activity"/>
    <property type="evidence" value="ECO:0007669"/>
    <property type="project" value="UniProtKB-KW"/>
</dbReference>
<comment type="caution">
    <text evidence="1">The sequence shown here is derived from an EMBL/GenBank/DDBJ whole genome shotgun (WGS) entry which is preliminary data.</text>
</comment>
<dbReference type="EMBL" id="JAGYPE010000004">
    <property type="protein sequence ID" value="MBS4184234.1"/>
    <property type="molecule type" value="Genomic_DNA"/>
</dbReference>
<organism evidence="1">
    <name type="scientific">Neobacillus citreus</name>
    <dbReference type="NCBI Taxonomy" id="2833578"/>
    <lineage>
        <taxon>Bacteria</taxon>
        <taxon>Bacillati</taxon>
        <taxon>Bacillota</taxon>
        <taxon>Bacilli</taxon>
        <taxon>Bacillales</taxon>
        <taxon>Bacillaceae</taxon>
        <taxon>Neobacillus</taxon>
    </lineage>
</organism>
<name>A0A942T1E2_9BACI</name>